<dbReference type="NCBIfam" id="NF045850">
    <property type="entry name" value="ABC_Mplas_LP"/>
    <property type="match status" value="1"/>
</dbReference>
<sequence>MNKMEIYMKKSNKIWLTSFASLSAATILPLLAASCGKELPKDKYVYEFSSPFSNTPFEYDASRSFGGFSNVSYSTQTSVGLIRLQSLNEPEVKNKDSKTYITEPTWTKRKLSLASKIILTDKEGKISTFDSDEAEIKEPATHNENGISYYNQPAVALKSNNKQSINSKEFDDKLKSAVKLQFVVRENVHWVDKEGNKTEYTVNARDFWYSWLRTLSINKSFRLENGGSEELEKEVIDSLSEKTSTVFTDQQNYANNYLFALFNVDSSKFSKEESFIQKTSEGKDAVTFEALDTEKEVSFNQFINKIMFADYTFMPAPSQYIDAENQKEKLPVWNYNGKKDEKTEEIEKKLRAIPKDKLVSKVGAYWYGLSLNNVLFVGPYYGAPQKGQEVILRKNTHYYDQEFAKNSNTIKEIVYIYNQNIDADTFNKRSFDKYKQNRLSQISFSSLKENQQQEILKQASKYGLRHAKTLNKTNPFYRMVSQGFIRPIPKDQSSDFYAFNDAYSKLVYGVKKDELAKGLNDPYEFISGRGLVFRTLINAAINWDEFASQATGGQGYAWLAKVADGSAIGGSDQDTASVKTPADVKDKINSLFAIKADKTGKINFGNKLGDSLEPSENEEHIKNTSDKTAKLKSAGFDKVKEELQKLFEQFDKENPDLKGQNFEFEHLFPYINIPAAYKRAFENIEKVFNELNPRLKISVYHTQDSEDAKFQRIRKEGANGSELLAWGYDYDAIGSGYDGLSWNANLIPTLIWIAENKDTDKTKLIKENFPLIYDLAQKIVEYGKTNWVAPIPFEKLHLIENKYKSKLLDQILNYKLKEVKDDNKTYYTLERKEVQLLDEKNQPKIDEKTKKPITKMVPIPWKPADGKHLTDIYTLSAKFWFEYIHKMTNEEAVKLMTEFTSFFHVDFTYNIFKNRNEFGKFLVQKHFIVPDESTLNVSIYSDWRIKEEKK</sequence>
<feature type="chain" id="PRO_5001720021" evidence="1">
    <location>
        <begin position="33"/>
        <end position="950"/>
    </location>
</feature>
<evidence type="ECO:0000313" key="3">
    <source>
        <dbReference type="Proteomes" id="UP000031641"/>
    </source>
</evidence>
<feature type="signal peptide" evidence="1">
    <location>
        <begin position="1"/>
        <end position="32"/>
    </location>
</feature>
<keyword evidence="3" id="KW-1185">Reference proteome</keyword>
<organism evidence="2 3">
    <name type="scientific">Metamycoplasma canadense</name>
    <dbReference type="NCBI Taxonomy" id="29554"/>
    <lineage>
        <taxon>Bacteria</taxon>
        <taxon>Bacillati</taxon>
        <taxon>Mycoplasmatota</taxon>
        <taxon>Mycoplasmoidales</taxon>
        <taxon>Metamycoplasmataceae</taxon>
        <taxon>Metamycoplasma</taxon>
    </lineage>
</organism>
<accession>A0A077L6X6</accession>
<dbReference type="STRING" id="29554.MCAN360_0379"/>
<dbReference type="KEGG" id="mcan:MCAN360_0379"/>
<proteinExistence type="predicted"/>
<dbReference type="Proteomes" id="UP000031641">
    <property type="component" value="Chromosome"/>
</dbReference>
<evidence type="ECO:0000313" key="2">
    <source>
        <dbReference type="EMBL" id="BAP39551.1"/>
    </source>
</evidence>
<reference evidence="3" key="1">
    <citation type="journal article" date="2014" name="Genome Announc.">
        <title>Complete Genome Sequence of Mycoplasma canadense Strain HAZ 360_1 from Bovine Mastitic Milk in Japan.</title>
        <authorList>
            <person name="Hata E."/>
        </authorList>
    </citation>
    <scope>NUCLEOTIDE SEQUENCE [LARGE SCALE GENOMIC DNA]</scope>
    <source>
        <strain evidence="3">HAZ360_1</strain>
    </source>
</reference>
<dbReference type="EMBL" id="AP014631">
    <property type="protein sequence ID" value="BAP39551.1"/>
    <property type="molecule type" value="Genomic_DNA"/>
</dbReference>
<protein>
    <submittedName>
        <fullName evidence="2">Oligopeptide ABC transporter substrate-binding protein</fullName>
    </submittedName>
</protein>
<dbReference type="AlphaFoldDB" id="A0A077L6X6"/>
<name>A0A077L6X6_9BACT</name>
<evidence type="ECO:0000256" key="1">
    <source>
        <dbReference type="SAM" id="SignalP"/>
    </source>
</evidence>
<dbReference type="HOGENOM" id="CLU_013802_0_0_14"/>
<gene>
    <name evidence="2" type="primary">oppA</name>
    <name evidence="2" type="ORF">MCAN360_0379</name>
</gene>
<keyword evidence="1" id="KW-0732">Signal</keyword>
<dbReference type="PROSITE" id="PS51257">
    <property type="entry name" value="PROKAR_LIPOPROTEIN"/>
    <property type="match status" value="1"/>
</dbReference>